<dbReference type="EMBL" id="JAOCEK010000025">
    <property type="protein sequence ID" value="MDH1336704.1"/>
    <property type="molecule type" value="Genomic_DNA"/>
</dbReference>
<organism evidence="1 2">
    <name type="scientific">Comamonas thiooxydans</name>
    <dbReference type="NCBI Taxonomy" id="363952"/>
    <lineage>
        <taxon>Bacteria</taxon>
        <taxon>Pseudomonadati</taxon>
        <taxon>Pseudomonadota</taxon>
        <taxon>Betaproteobacteria</taxon>
        <taxon>Burkholderiales</taxon>
        <taxon>Comamonadaceae</taxon>
        <taxon>Comamonas</taxon>
    </lineage>
</organism>
<protein>
    <submittedName>
        <fullName evidence="1">Uncharacterized protein</fullName>
    </submittedName>
</protein>
<gene>
    <name evidence="1" type="ORF">N5D63_21385</name>
</gene>
<dbReference type="AlphaFoldDB" id="A0AA42Q5V2"/>
<feature type="non-terminal residue" evidence="1">
    <location>
        <position position="1"/>
    </location>
</feature>
<evidence type="ECO:0000313" key="1">
    <source>
        <dbReference type="EMBL" id="MDH1336704.1"/>
    </source>
</evidence>
<accession>A0AA42Q5V2</accession>
<dbReference type="Proteomes" id="UP001161065">
    <property type="component" value="Unassembled WGS sequence"/>
</dbReference>
<sequence length="102" mass="11558">PRLPASWGANYYRVDPPLSRANARNAWHLRRILYYGKLRGFKHKPRICRSACDDIQPAGHGLEDCMHAGCAYLGVLSSGQQFAKRLNRCAHIINLILKLLIC</sequence>
<name>A0AA42Q5V2_9BURK</name>
<proteinExistence type="predicted"/>
<evidence type="ECO:0000313" key="2">
    <source>
        <dbReference type="Proteomes" id="UP001161065"/>
    </source>
</evidence>
<comment type="caution">
    <text evidence="1">The sequence shown here is derived from an EMBL/GenBank/DDBJ whole genome shotgun (WGS) entry which is preliminary data.</text>
</comment>
<reference evidence="1" key="1">
    <citation type="submission" date="2022-09" db="EMBL/GenBank/DDBJ databases">
        <title>Intensive care unit water sources are persistently colonized with multi-drug resistant bacteria and are the site of extensive horizontal gene transfer of antibiotic resistance genes.</title>
        <authorList>
            <person name="Diorio-Toth L."/>
        </authorList>
    </citation>
    <scope>NUCLEOTIDE SEQUENCE</scope>
    <source>
        <strain evidence="1">GD03832</strain>
    </source>
</reference>
<dbReference type="RefSeq" id="WP_280009210.1">
    <property type="nucleotide sequence ID" value="NZ_JAOCEK010000025.1"/>
</dbReference>